<dbReference type="OrthoDB" id="9970848at2759"/>
<dbReference type="InterPro" id="IPR011051">
    <property type="entry name" value="RmlC_Cupin_sf"/>
</dbReference>
<evidence type="ECO:0008006" key="4">
    <source>
        <dbReference type="Google" id="ProtNLM"/>
    </source>
</evidence>
<dbReference type="Gene3D" id="2.60.120.10">
    <property type="entry name" value="Jelly Rolls"/>
    <property type="match status" value="2"/>
</dbReference>
<accession>A0A814TZM2</accession>
<dbReference type="PANTHER" id="PTHR41517:SF1">
    <property type="entry name" value="CUPIN"/>
    <property type="match status" value="1"/>
</dbReference>
<dbReference type="AlphaFoldDB" id="A0A814TZM2"/>
<comment type="caution">
    <text evidence="1">The sequence shown here is derived from an EMBL/GenBank/DDBJ whole genome shotgun (WGS) entry which is preliminary data.</text>
</comment>
<sequence length="279" mass="31292">SKHIDLDYPASSQNLLAGYLRINSGDHFEQNVKVTSMALYVIRGQGKTSLKDNGEIIWNEGDLMVIPYTGGEAIVHSVSNDQLEQSAALYYVHDGPLLRYLNVVPNGQAFTTTVFRAKVLKEKVASIREQLGAEHRNRLGALVGNPNTQETKSLTHVLWALMNVLPAKSMQKPHRHNAVALDLVTYAPSGKCYTLIGEELDENGNIVDPTKVEWKSGEAFSTPLGLWHSHHNESDQEDAWILPVQDAGLSLHQGLYDIRFPDEEWKRIKEKKVLRSIIY</sequence>
<dbReference type="SUPFAM" id="SSF51182">
    <property type="entry name" value="RmlC-like cupins"/>
    <property type="match status" value="1"/>
</dbReference>
<gene>
    <name evidence="1" type="ORF">GPM918_LOCUS22027</name>
    <name evidence="2" type="ORF">SRO942_LOCUS22023</name>
</gene>
<dbReference type="EMBL" id="CAJNOQ010007417">
    <property type="protein sequence ID" value="CAF1167958.1"/>
    <property type="molecule type" value="Genomic_DNA"/>
</dbReference>
<dbReference type="Proteomes" id="UP000681722">
    <property type="component" value="Unassembled WGS sequence"/>
</dbReference>
<proteinExistence type="predicted"/>
<organism evidence="1 3">
    <name type="scientific">Didymodactylos carnosus</name>
    <dbReference type="NCBI Taxonomy" id="1234261"/>
    <lineage>
        <taxon>Eukaryota</taxon>
        <taxon>Metazoa</taxon>
        <taxon>Spiralia</taxon>
        <taxon>Gnathifera</taxon>
        <taxon>Rotifera</taxon>
        <taxon>Eurotatoria</taxon>
        <taxon>Bdelloidea</taxon>
        <taxon>Philodinida</taxon>
        <taxon>Philodinidae</taxon>
        <taxon>Didymodactylos</taxon>
    </lineage>
</organism>
<feature type="non-terminal residue" evidence="1">
    <location>
        <position position="279"/>
    </location>
</feature>
<protein>
    <recommendedName>
        <fullName evidence="4">Cupin</fullName>
    </recommendedName>
</protein>
<keyword evidence="3" id="KW-1185">Reference proteome</keyword>
<dbReference type="GO" id="GO:0051213">
    <property type="term" value="F:dioxygenase activity"/>
    <property type="evidence" value="ECO:0007669"/>
    <property type="project" value="InterPro"/>
</dbReference>
<evidence type="ECO:0000313" key="2">
    <source>
        <dbReference type="EMBL" id="CAF3931602.1"/>
    </source>
</evidence>
<dbReference type="Proteomes" id="UP000663829">
    <property type="component" value="Unassembled WGS sequence"/>
</dbReference>
<evidence type="ECO:0000313" key="3">
    <source>
        <dbReference type="Proteomes" id="UP000663829"/>
    </source>
</evidence>
<dbReference type="PANTHER" id="PTHR41517">
    <property type="entry name" value="1,2-DIOXYGENASE PROTEIN-RELATED"/>
    <property type="match status" value="1"/>
</dbReference>
<reference evidence="1" key="1">
    <citation type="submission" date="2021-02" db="EMBL/GenBank/DDBJ databases">
        <authorList>
            <person name="Nowell W R."/>
        </authorList>
    </citation>
    <scope>NUCLEOTIDE SEQUENCE</scope>
</reference>
<dbReference type="EMBL" id="CAJOBC010007416">
    <property type="protein sequence ID" value="CAF3931602.1"/>
    <property type="molecule type" value="Genomic_DNA"/>
</dbReference>
<dbReference type="InterPro" id="IPR047183">
    <property type="entry name" value="GDO-like"/>
</dbReference>
<evidence type="ECO:0000313" key="1">
    <source>
        <dbReference type="EMBL" id="CAF1167958.1"/>
    </source>
</evidence>
<name>A0A814TZM2_9BILA</name>
<dbReference type="InterPro" id="IPR014710">
    <property type="entry name" value="RmlC-like_jellyroll"/>
</dbReference>